<dbReference type="Proteomes" id="UP000182573">
    <property type="component" value="Unassembled WGS sequence"/>
</dbReference>
<organism evidence="1 2">
    <name type="scientific">Haloarcula vallismortis</name>
    <name type="common">Halobacterium vallismortis</name>
    <dbReference type="NCBI Taxonomy" id="28442"/>
    <lineage>
        <taxon>Archaea</taxon>
        <taxon>Methanobacteriati</taxon>
        <taxon>Methanobacteriota</taxon>
        <taxon>Stenosarchaea group</taxon>
        <taxon>Halobacteria</taxon>
        <taxon>Halobacteriales</taxon>
        <taxon>Haloarculaceae</taxon>
        <taxon>Haloarcula</taxon>
    </lineage>
</organism>
<dbReference type="InterPro" id="IPR029046">
    <property type="entry name" value="LolA/LolB/LppX"/>
</dbReference>
<dbReference type="PROSITE" id="PS51257">
    <property type="entry name" value="PROKAR_LIPOPROTEIN"/>
    <property type="match status" value="1"/>
</dbReference>
<dbReference type="Gene3D" id="2.50.20.20">
    <property type="match status" value="1"/>
</dbReference>
<reference evidence="1 2" key="1">
    <citation type="submission" date="2016-10" db="EMBL/GenBank/DDBJ databases">
        <authorList>
            <person name="de Groot N.N."/>
        </authorList>
    </citation>
    <scope>NUCLEOTIDE SEQUENCE [LARGE SCALE GENOMIC DNA]</scope>
    <source>
        <strain evidence="1 2">DSM 3756</strain>
    </source>
</reference>
<gene>
    <name evidence="1" type="ORF">SAMN05443574_111101</name>
</gene>
<evidence type="ECO:0000313" key="2">
    <source>
        <dbReference type="Proteomes" id="UP000182573"/>
    </source>
</evidence>
<sequence length="255" mass="27850">MRRLLLAVCFVSLLAGCGTFMSDSPPPSDERAVAAVEEANRSIAPVEAYRFKMDMQVTASDGDQSRTLSVDGSGAVNVSAKRMQATTRMQDQTVKSYVDGYRAYQGCQDPWGGYAVENVSRSEPWATATPLHRQVLLFERSNVYWRGNKTLEGNRTILVTASPSADTIESLIDRRQAGDMDLNRGSLENATARLWLDPDTNRPVQSELTIEISQRGATATATITVQYSEYGEPTAISIPPDVDDDPYKLGCPGAS</sequence>
<proteinExistence type="predicted"/>
<evidence type="ECO:0000313" key="1">
    <source>
        <dbReference type="EMBL" id="SDX00251.1"/>
    </source>
</evidence>
<accession>A0A1H2Y5D1</accession>
<protein>
    <submittedName>
        <fullName evidence="1">Uncharacterized protein</fullName>
    </submittedName>
</protein>
<dbReference type="SUPFAM" id="SSF89392">
    <property type="entry name" value="Prokaryotic lipoproteins and lipoprotein localization factors"/>
    <property type="match status" value="1"/>
</dbReference>
<name>A0A1H2Y5D1_HALVA</name>
<dbReference type="AlphaFoldDB" id="A0A1H2Y5D1"/>
<dbReference type="EMBL" id="FNOF01000011">
    <property type="protein sequence ID" value="SDX00251.1"/>
    <property type="molecule type" value="Genomic_DNA"/>
</dbReference>